<dbReference type="Gramene" id="KOM52183">
    <property type="protein sequence ID" value="KOM52183"/>
    <property type="gene ID" value="LR48_Vigan09g084200"/>
</dbReference>
<dbReference type="Proteomes" id="UP000053144">
    <property type="component" value="Chromosome 9"/>
</dbReference>
<dbReference type="EMBL" id="CM003379">
    <property type="protein sequence ID" value="KOM52183.1"/>
    <property type="molecule type" value="Genomic_DNA"/>
</dbReference>
<evidence type="ECO:0000313" key="2">
    <source>
        <dbReference type="Proteomes" id="UP000053144"/>
    </source>
</evidence>
<gene>
    <name evidence="1" type="ORF">LR48_Vigan09g084200</name>
</gene>
<protein>
    <submittedName>
        <fullName evidence="1">Uncharacterized protein</fullName>
    </submittedName>
</protein>
<dbReference type="AlphaFoldDB" id="A0A0L9VB00"/>
<evidence type="ECO:0000313" key="1">
    <source>
        <dbReference type="EMBL" id="KOM52183.1"/>
    </source>
</evidence>
<name>A0A0L9VB00_PHAAN</name>
<organism evidence="1 2">
    <name type="scientific">Phaseolus angularis</name>
    <name type="common">Azuki bean</name>
    <name type="synonym">Vigna angularis</name>
    <dbReference type="NCBI Taxonomy" id="3914"/>
    <lineage>
        <taxon>Eukaryota</taxon>
        <taxon>Viridiplantae</taxon>
        <taxon>Streptophyta</taxon>
        <taxon>Embryophyta</taxon>
        <taxon>Tracheophyta</taxon>
        <taxon>Spermatophyta</taxon>
        <taxon>Magnoliopsida</taxon>
        <taxon>eudicotyledons</taxon>
        <taxon>Gunneridae</taxon>
        <taxon>Pentapetalae</taxon>
        <taxon>rosids</taxon>
        <taxon>fabids</taxon>
        <taxon>Fabales</taxon>
        <taxon>Fabaceae</taxon>
        <taxon>Papilionoideae</taxon>
        <taxon>50 kb inversion clade</taxon>
        <taxon>NPAAA clade</taxon>
        <taxon>indigoferoid/millettioid clade</taxon>
        <taxon>Phaseoleae</taxon>
        <taxon>Vigna</taxon>
    </lineage>
</organism>
<reference evidence="2" key="1">
    <citation type="journal article" date="2015" name="Proc. Natl. Acad. Sci. U.S.A.">
        <title>Genome sequencing of adzuki bean (Vigna angularis) provides insight into high starch and low fat accumulation and domestication.</title>
        <authorList>
            <person name="Yang K."/>
            <person name="Tian Z."/>
            <person name="Chen C."/>
            <person name="Luo L."/>
            <person name="Zhao B."/>
            <person name="Wang Z."/>
            <person name="Yu L."/>
            <person name="Li Y."/>
            <person name="Sun Y."/>
            <person name="Li W."/>
            <person name="Chen Y."/>
            <person name="Li Y."/>
            <person name="Zhang Y."/>
            <person name="Ai D."/>
            <person name="Zhao J."/>
            <person name="Shang C."/>
            <person name="Ma Y."/>
            <person name="Wu B."/>
            <person name="Wang M."/>
            <person name="Gao L."/>
            <person name="Sun D."/>
            <person name="Zhang P."/>
            <person name="Guo F."/>
            <person name="Wang W."/>
            <person name="Li Y."/>
            <person name="Wang J."/>
            <person name="Varshney R.K."/>
            <person name="Wang J."/>
            <person name="Ling H.Q."/>
            <person name="Wan P."/>
        </authorList>
    </citation>
    <scope>NUCLEOTIDE SEQUENCE</scope>
    <source>
        <strain evidence="2">cv. Jingnong 6</strain>
    </source>
</reference>
<accession>A0A0L9VB00</accession>
<sequence length="155" mass="17195">MGPSICCLLLQSLEPWAPFSILLLPSGRDCGCCMCSLRDFLHAPKLLDHSHQSSAHRELHSLSHKLDKAVKCVLDVDQLPSAVKLLLQTQLDVLDCEGLLYWTSCFQAASSRPIPSPFAHGCWMLLHNDELNLSCCVLVWGCTSPFSLLHRDLSP</sequence>
<proteinExistence type="predicted"/>